<reference evidence="2" key="1">
    <citation type="journal article" date="2019" name="Int. J. Syst. Evol. Microbiol.">
        <title>The Global Catalogue of Microorganisms (GCM) 10K type strain sequencing project: providing services to taxonomists for standard genome sequencing and annotation.</title>
        <authorList>
            <consortium name="The Broad Institute Genomics Platform"/>
            <consortium name="The Broad Institute Genome Sequencing Center for Infectious Disease"/>
            <person name="Wu L."/>
            <person name="Ma J."/>
        </authorList>
    </citation>
    <scope>NUCLEOTIDE SEQUENCE [LARGE SCALE GENOMIC DNA]</scope>
    <source>
        <strain evidence="2">JCM 4376</strain>
    </source>
</reference>
<sequence length="88" mass="9197">MDVLRLVALAASTHPMAACEPRLTAQTVESREFVVGHAGTREWLRPVAHARTLFLAGSHGPFAAARTSFEQAAGWGPASLAPSAATTS</sequence>
<comment type="caution">
    <text evidence="1">The sequence shown here is derived from an EMBL/GenBank/DDBJ whole genome shotgun (WGS) entry which is preliminary data.</text>
</comment>
<dbReference type="Proteomes" id="UP000660675">
    <property type="component" value="Unassembled WGS sequence"/>
</dbReference>
<protein>
    <submittedName>
        <fullName evidence="1">Uncharacterized protein</fullName>
    </submittedName>
</protein>
<keyword evidence="2" id="KW-1185">Reference proteome</keyword>
<evidence type="ECO:0000313" key="2">
    <source>
        <dbReference type="Proteomes" id="UP000660675"/>
    </source>
</evidence>
<organism evidence="1 2">
    <name type="scientific">Streptomyces gelaticus</name>
    <dbReference type="NCBI Taxonomy" id="285446"/>
    <lineage>
        <taxon>Bacteria</taxon>
        <taxon>Bacillati</taxon>
        <taxon>Actinomycetota</taxon>
        <taxon>Actinomycetes</taxon>
        <taxon>Kitasatosporales</taxon>
        <taxon>Streptomycetaceae</taxon>
        <taxon>Streptomyces</taxon>
    </lineage>
</organism>
<name>A0ABQ2WBG6_9ACTN</name>
<dbReference type="EMBL" id="BMTF01000043">
    <property type="protein sequence ID" value="GGV96934.1"/>
    <property type="molecule type" value="Genomic_DNA"/>
</dbReference>
<gene>
    <name evidence="1" type="ORF">GCM10015535_67280</name>
</gene>
<accession>A0ABQ2WBG6</accession>
<evidence type="ECO:0000313" key="1">
    <source>
        <dbReference type="EMBL" id="GGV96934.1"/>
    </source>
</evidence>
<proteinExistence type="predicted"/>